<keyword evidence="1" id="KW-0812">Transmembrane</keyword>
<accession>A0A1I6X9R0</accession>
<feature type="transmembrane region" description="Helical" evidence="1">
    <location>
        <begin position="101"/>
        <end position="118"/>
    </location>
</feature>
<evidence type="ECO:0000313" key="2">
    <source>
        <dbReference type="EMBL" id="SFT35005.1"/>
    </source>
</evidence>
<dbReference type="STRING" id="999627.SAMN05216236_101160"/>
<gene>
    <name evidence="2" type="ORF">SAMN05216236_101160</name>
</gene>
<evidence type="ECO:0000313" key="3">
    <source>
        <dbReference type="Proteomes" id="UP000182466"/>
    </source>
</evidence>
<dbReference type="OrthoDB" id="7724269at2"/>
<feature type="transmembrane region" description="Helical" evidence="1">
    <location>
        <begin position="76"/>
        <end position="94"/>
    </location>
</feature>
<reference evidence="2 3" key="1">
    <citation type="submission" date="2016-10" db="EMBL/GenBank/DDBJ databases">
        <authorList>
            <person name="de Groot N.N."/>
        </authorList>
    </citation>
    <scope>NUCLEOTIDE SEQUENCE [LARGE SCALE GENOMIC DNA]</scope>
    <source>
        <strain evidence="2 3">CGMCC 1.10959</strain>
    </source>
</reference>
<proteinExistence type="predicted"/>
<evidence type="ECO:0000256" key="1">
    <source>
        <dbReference type="SAM" id="Phobius"/>
    </source>
</evidence>
<name>A0A1I6X9R0_9RHOB</name>
<dbReference type="Proteomes" id="UP000182466">
    <property type="component" value="Unassembled WGS sequence"/>
</dbReference>
<dbReference type="AlphaFoldDB" id="A0A1I6X9R0"/>
<dbReference type="RefSeq" id="WP_027263105.1">
    <property type="nucleotide sequence ID" value="NZ_FPAW01000001.1"/>
</dbReference>
<keyword evidence="3" id="KW-1185">Reference proteome</keyword>
<sequence>MRRAWFALVGFAVLATASSGLMQVWTIPIITANTGDFQMFDLRRQGYDLGQAVTCLARMGPDGVSTYLGAQRVLDTLFPVGLTGVLTLGIYLGLRRKAGRAAIVGALLPLGYFYVDLLENAAVARLLKAPEVTAQSVEAASAYTVLKFQLFDASVLLLLLCIIGHVVARSLAWFRRRS</sequence>
<keyword evidence="1" id="KW-1133">Transmembrane helix</keyword>
<feature type="transmembrane region" description="Helical" evidence="1">
    <location>
        <begin position="153"/>
        <end position="174"/>
    </location>
</feature>
<organism evidence="2 3">
    <name type="scientific">Sedimentitalea nanhaiensis</name>
    <dbReference type="NCBI Taxonomy" id="999627"/>
    <lineage>
        <taxon>Bacteria</taxon>
        <taxon>Pseudomonadati</taxon>
        <taxon>Pseudomonadota</taxon>
        <taxon>Alphaproteobacteria</taxon>
        <taxon>Rhodobacterales</taxon>
        <taxon>Paracoccaceae</taxon>
        <taxon>Sedimentitalea</taxon>
    </lineage>
</organism>
<protein>
    <submittedName>
        <fullName evidence="2">Uncharacterized protein</fullName>
    </submittedName>
</protein>
<keyword evidence="1" id="KW-0472">Membrane</keyword>
<dbReference type="EMBL" id="FPAW01000001">
    <property type="protein sequence ID" value="SFT35005.1"/>
    <property type="molecule type" value="Genomic_DNA"/>
</dbReference>